<evidence type="ECO:0000313" key="1">
    <source>
        <dbReference type="EMBL" id="MBB6676125.1"/>
    </source>
</evidence>
<comment type="caution">
    <text evidence="1">The sequence shown here is derived from an EMBL/GenBank/DDBJ whole genome shotgun (WGS) entry which is preliminary data.</text>
</comment>
<organism evidence="1 2">
    <name type="scientific">Cohnella lubricantis</name>
    <dbReference type="NCBI Taxonomy" id="2163172"/>
    <lineage>
        <taxon>Bacteria</taxon>
        <taxon>Bacillati</taxon>
        <taxon>Bacillota</taxon>
        <taxon>Bacilli</taxon>
        <taxon>Bacillales</taxon>
        <taxon>Paenibacillaceae</taxon>
        <taxon>Cohnella</taxon>
    </lineage>
</organism>
<dbReference type="GO" id="GO:0016740">
    <property type="term" value="F:transferase activity"/>
    <property type="evidence" value="ECO:0007669"/>
    <property type="project" value="UniProtKB-KW"/>
</dbReference>
<protein>
    <submittedName>
        <fullName evidence="1">Sulfotransferase</fullName>
    </submittedName>
</protein>
<dbReference type="AlphaFoldDB" id="A0A841T809"/>
<gene>
    <name evidence="1" type="ORF">H4Q31_02170</name>
</gene>
<dbReference type="Pfam" id="PF13469">
    <property type="entry name" value="Sulfotransfer_3"/>
    <property type="match status" value="1"/>
</dbReference>
<dbReference type="SUPFAM" id="SSF52540">
    <property type="entry name" value="P-loop containing nucleoside triphosphate hydrolases"/>
    <property type="match status" value="1"/>
</dbReference>
<dbReference type="EMBL" id="JACJVN010000012">
    <property type="protein sequence ID" value="MBB6676125.1"/>
    <property type="molecule type" value="Genomic_DNA"/>
</dbReference>
<name>A0A841T809_9BACL</name>
<keyword evidence="2" id="KW-1185">Reference proteome</keyword>
<dbReference type="Gene3D" id="3.40.50.300">
    <property type="entry name" value="P-loop containing nucleotide triphosphate hydrolases"/>
    <property type="match status" value="1"/>
</dbReference>
<dbReference type="InterPro" id="IPR027417">
    <property type="entry name" value="P-loop_NTPase"/>
</dbReference>
<reference evidence="1 2" key="1">
    <citation type="submission" date="2020-08" db="EMBL/GenBank/DDBJ databases">
        <title>Cohnella phylogeny.</title>
        <authorList>
            <person name="Dunlap C."/>
        </authorList>
    </citation>
    <scope>NUCLEOTIDE SEQUENCE [LARGE SCALE GENOMIC DNA]</scope>
    <source>
        <strain evidence="1 2">DSM 103658</strain>
    </source>
</reference>
<proteinExistence type="predicted"/>
<dbReference type="RefSeq" id="WP_185177431.1">
    <property type="nucleotide sequence ID" value="NZ_CBCSEP010000011.1"/>
</dbReference>
<accession>A0A841T809</accession>
<sequence>MDVIISGITLRTGSTLVQRIFNTRRGTLIWGEQGGIVSEFVRIRTLAAHFSIHGRPEKEAYFAKGENPNTWIANMSPEPERVAEGVVQALRVYHAVAYSEFRAGHDRIGFKEVRYGKPEIELLKTCYPKAKIVLLVRHPIPVWQSASTFWAGDAAKFANVWNERALHYAELYDPQRNIYLFRYEDIVLRDESTLNLLAGLAEVNRAEMDNVLNVKLNSTPADQPEEDLNLIRTVCLDGLEKLGYEA</sequence>
<dbReference type="Proteomes" id="UP000574133">
    <property type="component" value="Unassembled WGS sequence"/>
</dbReference>
<evidence type="ECO:0000313" key="2">
    <source>
        <dbReference type="Proteomes" id="UP000574133"/>
    </source>
</evidence>
<keyword evidence="1" id="KW-0808">Transferase</keyword>